<dbReference type="EMBL" id="MU157831">
    <property type="protein sequence ID" value="KAF9532693.1"/>
    <property type="molecule type" value="Genomic_DNA"/>
</dbReference>
<dbReference type="InterPro" id="IPR036388">
    <property type="entry name" value="WH-like_DNA-bd_sf"/>
</dbReference>
<dbReference type="AlphaFoldDB" id="A0A9P6EPT1"/>
<feature type="compositionally biased region" description="Acidic residues" evidence="3">
    <location>
        <begin position="178"/>
        <end position="189"/>
    </location>
</feature>
<feature type="region of interest" description="Disordered" evidence="3">
    <location>
        <begin position="1"/>
        <end position="48"/>
    </location>
</feature>
<dbReference type="SUPFAM" id="SSF46785">
    <property type="entry name" value="Winged helix' DNA-binding domain"/>
    <property type="match status" value="1"/>
</dbReference>
<dbReference type="InterPro" id="IPR050211">
    <property type="entry name" value="FOX_domain-containing"/>
</dbReference>
<gene>
    <name evidence="5" type="ORF">CPB83DRAFT_807158</name>
</gene>
<dbReference type="InterPro" id="IPR001766">
    <property type="entry name" value="Fork_head_dom"/>
</dbReference>
<dbReference type="OrthoDB" id="5954824at2759"/>
<keyword evidence="6" id="KW-1185">Reference proteome</keyword>
<protein>
    <recommendedName>
        <fullName evidence="4">Fork-head domain-containing protein</fullName>
    </recommendedName>
</protein>
<dbReference type="Proteomes" id="UP000807306">
    <property type="component" value="Unassembled WGS sequence"/>
</dbReference>
<keyword evidence="1 2" id="KW-0238">DNA-binding</keyword>
<name>A0A9P6EPT1_9AGAR</name>
<dbReference type="SMART" id="SM00339">
    <property type="entry name" value="FH"/>
    <property type="match status" value="1"/>
</dbReference>
<feature type="region of interest" description="Disordered" evidence="3">
    <location>
        <begin position="140"/>
        <end position="216"/>
    </location>
</feature>
<dbReference type="PRINTS" id="PR00053">
    <property type="entry name" value="FORKHEAD"/>
</dbReference>
<dbReference type="Gene3D" id="1.10.10.10">
    <property type="entry name" value="Winged helix-like DNA-binding domain superfamily/Winged helix DNA-binding domain"/>
    <property type="match status" value="1"/>
</dbReference>
<comment type="caution">
    <text evidence="5">The sequence shown here is derived from an EMBL/GenBank/DDBJ whole genome shotgun (WGS) entry which is preliminary data.</text>
</comment>
<feature type="domain" description="Fork-head" evidence="4">
    <location>
        <begin position="74"/>
        <end position="166"/>
    </location>
</feature>
<evidence type="ECO:0000313" key="6">
    <source>
        <dbReference type="Proteomes" id="UP000807306"/>
    </source>
</evidence>
<evidence type="ECO:0000259" key="4">
    <source>
        <dbReference type="PROSITE" id="PS50039"/>
    </source>
</evidence>
<feature type="DNA-binding region" description="Fork-head" evidence="2">
    <location>
        <begin position="74"/>
        <end position="166"/>
    </location>
</feature>
<evidence type="ECO:0000256" key="2">
    <source>
        <dbReference type="PROSITE-ProRule" id="PRU00089"/>
    </source>
</evidence>
<dbReference type="CDD" id="cd00059">
    <property type="entry name" value="FH_FOX"/>
    <property type="match status" value="1"/>
</dbReference>
<dbReference type="GO" id="GO:0000981">
    <property type="term" value="F:DNA-binding transcription factor activity, RNA polymerase II-specific"/>
    <property type="evidence" value="ECO:0007669"/>
    <property type="project" value="TreeGrafter"/>
</dbReference>
<evidence type="ECO:0000256" key="1">
    <source>
        <dbReference type="ARBA" id="ARBA00023125"/>
    </source>
</evidence>
<keyword evidence="2" id="KW-0539">Nucleus</keyword>
<evidence type="ECO:0000256" key="3">
    <source>
        <dbReference type="SAM" id="MobiDB-lite"/>
    </source>
</evidence>
<dbReference type="GO" id="GO:0005634">
    <property type="term" value="C:nucleus"/>
    <property type="evidence" value="ECO:0007669"/>
    <property type="project" value="UniProtKB-SubCell"/>
</dbReference>
<evidence type="ECO:0000313" key="5">
    <source>
        <dbReference type="EMBL" id="KAF9532693.1"/>
    </source>
</evidence>
<organism evidence="5 6">
    <name type="scientific">Crepidotus variabilis</name>
    <dbReference type="NCBI Taxonomy" id="179855"/>
    <lineage>
        <taxon>Eukaryota</taxon>
        <taxon>Fungi</taxon>
        <taxon>Dikarya</taxon>
        <taxon>Basidiomycota</taxon>
        <taxon>Agaricomycotina</taxon>
        <taxon>Agaricomycetes</taxon>
        <taxon>Agaricomycetidae</taxon>
        <taxon>Agaricales</taxon>
        <taxon>Agaricineae</taxon>
        <taxon>Crepidotaceae</taxon>
        <taxon>Crepidotus</taxon>
    </lineage>
</organism>
<reference evidence="5" key="1">
    <citation type="submission" date="2020-11" db="EMBL/GenBank/DDBJ databases">
        <authorList>
            <consortium name="DOE Joint Genome Institute"/>
            <person name="Ahrendt S."/>
            <person name="Riley R."/>
            <person name="Andreopoulos W."/>
            <person name="Labutti K."/>
            <person name="Pangilinan J."/>
            <person name="Ruiz-Duenas F.J."/>
            <person name="Barrasa J.M."/>
            <person name="Sanchez-Garcia M."/>
            <person name="Camarero S."/>
            <person name="Miyauchi S."/>
            <person name="Serrano A."/>
            <person name="Linde D."/>
            <person name="Babiker R."/>
            <person name="Drula E."/>
            <person name="Ayuso-Fernandez I."/>
            <person name="Pacheco R."/>
            <person name="Padilla G."/>
            <person name="Ferreira P."/>
            <person name="Barriuso J."/>
            <person name="Kellner H."/>
            <person name="Castanera R."/>
            <person name="Alfaro M."/>
            <person name="Ramirez L."/>
            <person name="Pisabarro A.G."/>
            <person name="Kuo A."/>
            <person name="Tritt A."/>
            <person name="Lipzen A."/>
            <person name="He G."/>
            <person name="Yan M."/>
            <person name="Ng V."/>
            <person name="Cullen D."/>
            <person name="Martin F."/>
            <person name="Rosso M.-N."/>
            <person name="Henrissat B."/>
            <person name="Hibbett D."/>
            <person name="Martinez A.T."/>
            <person name="Grigoriev I.V."/>
        </authorList>
    </citation>
    <scope>NUCLEOTIDE SEQUENCE</scope>
    <source>
        <strain evidence="5">CBS 506.95</strain>
    </source>
</reference>
<comment type="subcellular location">
    <subcellularLocation>
        <location evidence="2">Nucleus</location>
    </subcellularLocation>
</comment>
<accession>A0A9P6EPT1</accession>
<proteinExistence type="predicted"/>
<feature type="compositionally biased region" description="Low complexity" evidence="3">
    <location>
        <begin position="1"/>
        <end position="32"/>
    </location>
</feature>
<sequence>MYAPSPAGSDSSLEESSGSAYSSSHSQSPSSLGPTPISMALPTNQETEEYLRRTLEIPPHLPIDLRALPEPTEKKQPPITHMIKLAIWGSKHKRLTLRQIYDEVERRYPSLKDLQDKPWQRSIRHNLSLKAIFVRVERPTSDPGKGHYWAVDIRQGEGNKRDRKRKDTSGRASTSRSEDDEEFSEETEDDRSSFVMLGGRHGDRRGMSSLTTAHFR</sequence>
<dbReference type="PROSITE" id="PS50039">
    <property type="entry name" value="FORK_HEAD_3"/>
    <property type="match status" value="1"/>
</dbReference>
<dbReference type="GO" id="GO:0000978">
    <property type="term" value="F:RNA polymerase II cis-regulatory region sequence-specific DNA binding"/>
    <property type="evidence" value="ECO:0007669"/>
    <property type="project" value="TreeGrafter"/>
</dbReference>
<dbReference type="Pfam" id="PF00250">
    <property type="entry name" value="Forkhead"/>
    <property type="match status" value="1"/>
</dbReference>
<feature type="compositionally biased region" description="Basic and acidic residues" evidence="3">
    <location>
        <begin position="154"/>
        <end position="169"/>
    </location>
</feature>
<dbReference type="PANTHER" id="PTHR11829">
    <property type="entry name" value="FORKHEAD BOX PROTEIN"/>
    <property type="match status" value="1"/>
</dbReference>
<dbReference type="InterPro" id="IPR036390">
    <property type="entry name" value="WH_DNA-bd_sf"/>
</dbReference>
<dbReference type="PANTHER" id="PTHR11829:SF343">
    <property type="entry name" value="FORK-HEAD DOMAIN-CONTAINING PROTEIN"/>
    <property type="match status" value="1"/>
</dbReference>